<dbReference type="EMBL" id="AP023418">
    <property type="protein sequence ID" value="BCK81904.1"/>
    <property type="molecule type" value="Genomic_DNA"/>
</dbReference>
<evidence type="ECO:0000313" key="2">
    <source>
        <dbReference type="Proteomes" id="UP000681035"/>
    </source>
</evidence>
<proteinExistence type="predicted"/>
<evidence type="ECO:0000313" key="1">
    <source>
        <dbReference type="EMBL" id="BCK81904.1"/>
    </source>
</evidence>
<organism evidence="1 2">
    <name type="scientific">Vescimonas coprocola</name>
    <dbReference type="NCBI Taxonomy" id="2714355"/>
    <lineage>
        <taxon>Bacteria</taxon>
        <taxon>Bacillati</taxon>
        <taxon>Bacillota</taxon>
        <taxon>Clostridia</taxon>
        <taxon>Eubacteriales</taxon>
        <taxon>Oscillospiraceae</taxon>
        <taxon>Vescimonas</taxon>
    </lineage>
</organism>
<dbReference type="RefSeq" id="WP_213540551.1">
    <property type="nucleotide sequence ID" value="NZ_AP023418.1"/>
</dbReference>
<sequence>MARRKDPSPRKPGALLLTLVLLALALTGATLAYLITHTDPVPNRFTPAHVSCNVTEDFDGTTKKNVNVTNTGDIDAYLRVKLVTYRVNDDGQHIGGTAAIPAFTPGDGWVKYGDYYYYTYPVAPGQQPETPLIDSLTLTGSYSDADGGKQALEIMAEAIQSAPTDALGQAWGVTITPGRVAQYQ</sequence>
<dbReference type="AlphaFoldDB" id="A0A810Q1R9"/>
<name>A0A810Q1R9_9FIRM</name>
<gene>
    <name evidence="1" type="ORF">MM50RIKEN_16670</name>
</gene>
<keyword evidence="2" id="KW-1185">Reference proteome</keyword>
<dbReference type="KEGG" id="vcop:MM50RIKEN_16670"/>
<protein>
    <recommendedName>
        <fullName evidence="3">Alternate signal-mediated exported protein</fullName>
    </recommendedName>
</protein>
<evidence type="ECO:0008006" key="3">
    <source>
        <dbReference type="Google" id="ProtNLM"/>
    </source>
</evidence>
<dbReference type="Proteomes" id="UP000681035">
    <property type="component" value="Chromosome"/>
</dbReference>
<accession>A0A810Q1R9</accession>
<reference evidence="1" key="1">
    <citation type="submission" date="2020-09" db="EMBL/GenBank/DDBJ databases">
        <title>New species isolated from human feces.</title>
        <authorList>
            <person name="Kitahara M."/>
            <person name="Shigeno Y."/>
            <person name="Shime M."/>
            <person name="Matsumoto Y."/>
            <person name="Nakamura S."/>
            <person name="Motooka D."/>
            <person name="Fukuoka S."/>
            <person name="Nishikawa H."/>
            <person name="Benno Y."/>
        </authorList>
    </citation>
    <scope>NUCLEOTIDE SEQUENCE</scope>
    <source>
        <strain evidence="1">MM50</strain>
    </source>
</reference>